<reference evidence="9 10" key="1">
    <citation type="submission" date="2017-10" db="EMBL/GenBank/DDBJ databases">
        <title>Comparative genomics in systemic dimorphic fungi from Ajellomycetaceae.</title>
        <authorList>
            <person name="Munoz J.F."/>
            <person name="Mcewen J.G."/>
            <person name="Clay O.K."/>
            <person name="Cuomo C.A."/>
        </authorList>
    </citation>
    <scope>NUCLEOTIDE SEQUENCE [LARGE SCALE GENOMIC DNA]</scope>
    <source>
        <strain evidence="9 10">UAMH4076</strain>
    </source>
</reference>
<dbReference type="Gene3D" id="2.40.30.10">
    <property type="entry name" value="Translation factors"/>
    <property type="match status" value="1"/>
</dbReference>
<evidence type="ECO:0000313" key="9">
    <source>
        <dbReference type="EMBL" id="PGH30789.1"/>
    </source>
</evidence>
<evidence type="ECO:0000259" key="8">
    <source>
        <dbReference type="PROSITE" id="PS51384"/>
    </source>
</evidence>
<evidence type="ECO:0000256" key="5">
    <source>
        <dbReference type="ARBA" id="ARBA00023002"/>
    </source>
</evidence>
<name>A0A2B7ZC57_9EURO</name>
<dbReference type="CDD" id="cd06183">
    <property type="entry name" value="cyt_b5_reduct_like"/>
    <property type="match status" value="1"/>
</dbReference>
<evidence type="ECO:0000256" key="4">
    <source>
        <dbReference type="ARBA" id="ARBA00022827"/>
    </source>
</evidence>
<dbReference type="InterPro" id="IPR001433">
    <property type="entry name" value="OxRdtase_FAD/NAD-bd"/>
</dbReference>
<keyword evidence="4 6" id="KW-0274">FAD</keyword>
<dbReference type="EMBL" id="PDND01000156">
    <property type="protein sequence ID" value="PGH30789.1"/>
    <property type="molecule type" value="Genomic_DNA"/>
</dbReference>
<dbReference type="VEuPathDB" id="FungiDB:EMCG_08198"/>
<dbReference type="GO" id="GO:0005739">
    <property type="term" value="C:mitochondrion"/>
    <property type="evidence" value="ECO:0007669"/>
    <property type="project" value="TreeGrafter"/>
</dbReference>
<dbReference type="SUPFAM" id="SSF63380">
    <property type="entry name" value="Riboflavin synthase domain-like"/>
    <property type="match status" value="1"/>
</dbReference>
<accession>A0A2B7ZC57</accession>
<dbReference type="Gene3D" id="3.40.50.80">
    <property type="entry name" value="Nucleotide-binding domain of ferredoxin-NADP reductase (FNR) module"/>
    <property type="match status" value="1"/>
</dbReference>
<dbReference type="STRING" id="73230.A0A2B7ZC57"/>
<feature type="binding site" evidence="6">
    <location>
        <position position="177"/>
    </location>
    <ligand>
        <name>FAD</name>
        <dbReference type="ChEBI" id="CHEBI:57692"/>
    </ligand>
</feature>
<dbReference type="Proteomes" id="UP000226031">
    <property type="component" value="Unassembled WGS sequence"/>
</dbReference>
<keyword evidence="3 6" id="KW-0285">Flavoprotein</keyword>
<dbReference type="InterPro" id="IPR001834">
    <property type="entry name" value="CBR-like"/>
</dbReference>
<evidence type="ECO:0000256" key="6">
    <source>
        <dbReference type="PIRSR" id="PIRSR601834-1"/>
    </source>
</evidence>
<comment type="cofactor">
    <cofactor evidence="1 6">
        <name>FAD</name>
        <dbReference type="ChEBI" id="CHEBI:57692"/>
    </cofactor>
</comment>
<dbReference type="Pfam" id="PF00175">
    <property type="entry name" value="NAD_binding_1"/>
    <property type="match status" value="1"/>
</dbReference>
<protein>
    <submittedName>
        <fullName evidence="9">Nitrate reductase (NADH)</fullName>
    </submittedName>
</protein>
<feature type="domain" description="FAD-binding FR-type" evidence="8">
    <location>
        <begin position="73"/>
        <end position="201"/>
    </location>
</feature>
<gene>
    <name evidence="9" type="ORF">GX50_06464</name>
</gene>
<sequence>MSLLQPAKRLRLSHIPSPAPHCRRQASTNTNTNASSLKERTWLRVTIVTVVAAAIGAYVRYEKDSSSATLNPYTFTQYELVSKTPVSSSSSIFALRPVKPGDNDTVYKDAWQRGLWSVQFKQPQLQIGRDYTPLPPISQARVEKEEEEEEEGGGGGGETGEGALQFLIRKDPYGEVSGYLHSLQPGAKLDIRGPRLDYILPADVEEILFIAGGTGIAPGLQAAHTLFRNNKRPDLKTRMHILWANRRREDCLGAVSDSSTPATTGLPSWWKRVFSTGKDSPRKEHTPQNAIGKKSVTVRYLEELKAQYPDMLTVDYFVDEEGALIGKDSILNFTNPEGENGTRKRRSSGGRKLILISGPDGFISYLAGPKMWSGGKEIQGPLQGLIRQLDLKDWSVWKL</sequence>
<feature type="binding site" evidence="6">
    <location>
        <position position="129"/>
    </location>
    <ligand>
        <name>FAD</name>
        <dbReference type="ChEBI" id="CHEBI:57692"/>
    </ligand>
</feature>
<feature type="binding site" evidence="6">
    <location>
        <position position="131"/>
    </location>
    <ligand>
        <name>FAD</name>
        <dbReference type="ChEBI" id="CHEBI:57692"/>
    </ligand>
</feature>
<feature type="binding site" evidence="6">
    <location>
        <position position="167"/>
    </location>
    <ligand>
        <name>FAD</name>
        <dbReference type="ChEBI" id="CHEBI:57692"/>
    </ligand>
</feature>
<keyword evidence="10" id="KW-1185">Reference proteome</keyword>
<evidence type="ECO:0000256" key="7">
    <source>
        <dbReference type="SAM" id="MobiDB-lite"/>
    </source>
</evidence>
<dbReference type="SUPFAM" id="SSF52343">
    <property type="entry name" value="Ferredoxin reductase-like, C-terminal NADP-linked domain"/>
    <property type="match status" value="1"/>
</dbReference>
<comment type="caution">
    <text evidence="9">The sequence shown here is derived from an EMBL/GenBank/DDBJ whole genome shotgun (WGS) entry which is preliminary data.</text>
</comment>
<feature type="binding site" evidence="6">
    <location>
        <position position="176"/>
    </location>
    <ligand>
        <name>FAD</name>
        <dbReference type="ChEBI" id="CHEBI:57692"/>
    </ligand>
</feature>
<keyword evidence="5" id="KW-0560">Oxidoreductase</keyword>
<evidence type="ECO:0000256" key="1">
    <source>
        <dbReference type="ARBA" id="ARBA00001974"/>
    </source>
</evidence>
<evidence type="ECO:0000313" key="10">
    <source>
        <dbReference type="Proteomes" id="UP000226031"/>
    </source>
</evidence>
<evidence type="ECO:0000256" key="3">
    <source>
        <dbReference type="ARBA" id="ARBA00022630"/>
    </source>
</evidence>
<dbReference type="InterPro" id="IPR017938">
    <property type="entry name" value="Riboflavin_synthase-like_b-brl"/>
</dbReference>
<feature type="region of interest" description="Disordered" evidence="7">
    <location>
        <begin position="14"/>
        <end position="33"/>
    </location>
</feature>
<proteinExistence type="inferred from homology"/>
<organism evidence="9 10">
    <name type="scientific">[Emmonsia] crescens</name>
    <dbReference type="NCBI Taxonomy" id="73230"/>
    <lineage>
        <taxon>Eukaryota</taxon>
        <taxon>Fungi</taxon>
        <taxon>Dikarya</taxon>
        <taxon>Ascomycota</taxon>
        <taxon>Pezizomycotina</taxon>
        <taxon>Eurotiomycetes</taxon>
        <taxon>Eurotiomycetidae</taxon>
        <taxon>Onygenales</taxon>
        <taxon>Ajellomycetaceae</taxon>
        <taxon>Emergomyces</taxon>
    </lineage>
</organism>
<dbReference type="PANTHER" id="PTHR19370:SF189">
    <property type="entry name" value="CYTOCHROME C MITOCHONDRIAL IMPORT FACTOR CYC2"/>
    <property type="match status" value="1"/>
</dbReference>
<comment type="similarity">
    <text evidence="2">Belongs to the flavoprotein pyridine nucleotide cytochrome reductase family.</text>
</comment>
<dbReference type="InterPro" id="IPR039261">
    <property type="entry name" value="FNR_nucleotide-bd"/>
</dbReference>
<dbReference type="AlphaFoldDB" id="A0A2B7ZC57"/>
<evidence type="ECO:0000256" key="2">
    <source>
        <dbReference type="ARBA" id="ARBA00006105"/>
    </source>
</evidence>
<feature type="region of interest" description="Disordered" evidence="7">
    <location>
        <begin position="140"/>
        <end position="161"/>
    </location>
</feature>
<dbReference type="InterPro" id="IPR017927">
    <property type="entry name" value="FAD-bd_FR_type"/>
</dbReference>
<dbReference type="GO" id="GO:0016491">
    <property type="term" value="F:oxidoreductase activity"/>
    <property type="evidence" value="ECO:0007669"/>
    <property type="project" value="UniProtKB-KW"/>
</dbReference>
<dbReference type="PROSITE" id="PS51384">
    <property type="entry name" value="FAD_FR"/>
    <property type="match status" value="1"/>
</dbReference>
<dbReference type="PANTHER" id="PTHR19370">
    <property type="entry name" value="NADH-CYTOCHROME B5 REDUCTASE"/>
    <property type="match status" value="1"/>
</dbReference>